<dbReference type="EMBL" id="BGZK01004295">
    <property type="protein sequence ID" value="GBP08187.1"/>
    <property type="molecule type" value="Genomic_DNA"/>
</dbReference>
<feature type="compositionally biased region" description="Basic residues" evidence="1">
    <location>
        <begin position="115"/>
        <end position="125"/>
    </location>
</feature>
<organism evidence="2 3">
    <name type="scientific">Eumeta variegata</name>
    <name type="common">Bagworm moth</name>
    <name type="synonym">Eumeta japonica</name>
    <dbReference type="NCBI Taxonomy" id="151549"/>
    <lineage>
        <taxon>Eukaryota</taxon>
        <taxon>Metazoa</taxon>
        <taxon>Ecdysozoa</taxon>
        <taxon>Arthropoda</taxon>
        <taxon>Hexapoda</taxon>
        <taxon>Insecta</taxon>
        <taxon>Pterygota</taxon>
        <taxon>Neoptera</taxon>
        <taxon>Endopterygota</taxon>
        <taxon>Lepidoptera</taxon>
        <taxon>Glossata</taxon>
        <taxon>Ditrysia</taxon>
        <taxon>Tineoidea</taxon>
        <taxon>Psychidae</taxon>
        <taxon>Oiketicinae</taxon>
        <taxon>Eumeta</taxon>
    </lineage>
</organism>
<feature type="region of interest" description="Disordered" evidence="1">
    <location>
        <begin position="21"/>
        <end position="53"/>
    </location>
</feature>
<feature type="compositionally biased region" description="Basic and acidic residues" evidence="1">
    <location>
        <begin position="95"/>
        <end position="114"/>
    </location>
</feature>
<feature type="region of interest" description="Disordered" evidence="1">
    <location>
        <begin position="95"/>
        <end position="125"/>
    </location>
</feature>
<proteinExistence type="predicted"/>
<protein>
    <submittedName>
        <fullName evidence="2">Uncharacterized protein</fullName>
    </submittedName>
</protein>
<accession>A0A4C1T407</accession>
<name>A0A4C1T407_EUMVA</name>
<dbReference type="Proteomes" id="UP000299102">
    <property type="component" value="Unassembled WGS sequence"/>
</dbReference>
<dbReference type="AlphaFoldDB" id="A0A4C1T407"/>
<keyword evidence="3" id="KW-1185">Reference proteome</keyword>
<feature type="compositionally biased region" description="Basic and acidic residues" evidence="1">
    <location>
        <begin position="21"/>
        <end position="30"/>
    </location>
</feature>
<evidence type="ECO:0000313" key="2">
    <source>
        <dbReference type="EMBL" id="GBP08187.1"/>
    </source>
</evidence>
<gene>
    <name evidence="2" type="ORF">EVAR_69918_1</name>
</gene>
<comment type="caution">
    <text evidence="2">The sequence shown here is derived from an EMBL/GenBank/DDBJ whole genome shotgun (WGS) entry which is preliminary data.</text>
</comment>
<reference evidence="2 3" key="1">
    <citation type="journal article" date="2019" name="Commun. Biol.">
        <title>The bagworm genome reveals a unique fibroin gene that provides high tensile strength.</title>
        <authorList>
            <person name="Kono N."/>
            <person name="Nakamura H."/>
            <person name="Ohtoshi R."/>
            <person name="Tomita M."/>
            <person name="Numata K."/>
            <person name="Arakawa K."/>
        </authorList>
    </citation>
    <scope>NUCLEOTIDE SEQUENCE [LARGE SCALE GENOMIC DNA]</scope>
</reference>
<sequence>MDLTINFTVAKKVKYATEFQVKDDENKLGEGSDDEDGRSRSQPSKERHYKSREINTKTSPYYLFTSSPRLRQCSLEEAFICKDGILAQEENHIDAEYASHRRQSRTEARRERSTHSRSRWKQKKC</sequence>
<evidence type="ECO:0000256" key="1">
    <source>
        <dbReference type="SAM" id="MobiDB-lite"/>
    </source>
</evidence>
<evidence type="ECO:0000313" key="3">
    <source>
        <dbReference type="Proteomes" id="UP000299102"/>
    </source>
</evidence>
<feature type="compositionally biased region" description="Basic and acidic residues" evidence="1">
    <location>
        <begin position="37"/>
        <end position="53"/>
    </location>
</feature>